<name>I2MZC4_STRT9</name>
<dbReference type="EMBL" id="CP029159">
    <property type="protein sequence ID" value="QKM69517.1"/>
    <property type="molecule type" value="Genomic_DNA"/>
</dbReference>
<organism evidence="2 3">
    <name type="scientific">Streptomyces tsukubensis (strain DSM 42081 / NBRC 108919 / NRRL 18488 / 9993)</name>
    <dbReference type="NCBI Taxonomy" id="1114943"/>
    <lineage>
        <taxon>Bacteria</taxon>
        <taxon>Bacillati</taxon>
        <taxon>Actinomycetota</taxon>
        <taxon>Actinomycetes</taxon>
        <taxon>Kitasatosporales</taxon>
        <taxon>Streptomycetaceae</taxon>
        <taxon>Streptomyces</taxon>
    </lineage>
</organism>
<protein>
    <submittedName>
        <fullName evidence="2">DUF4033 domain-containing protein</fullName>
    </submittedName>
</protein>
<dbReference type="Pfam" id="PF13225">
    <property type="entry name" value="D27-like_C"/>
    <property type="match status" value="1"/>
</dbReference>
<dbReference type="InterPro" id="IPR038938">
    <property type="entry name" value="D27-like"/>
</dbReference>
<feature type="domain" description="Beta-carotene isomerase D27-like C-terminal" evidence="1">
    <location>
        <begin position="104"/>
        <end position="163"/>
    </location>
</feature>
<accession>I2MZC4</accession>
<dbReference type="PANTHER" id="PTHR33591">
    <property type="entry name" value="BETA-CAROTENE ISOMERASE D27"/>
    <property type="match status" value="1"/>
</dbReference>
<evidence type="ECO:0000313" key="3">
    <source>
        <dbReference type="Proteomes" id="UP000005940"/>
    </source>
</evidence>
<evidence type="ECO:0000313" key="2">
    <source>
        <dbReference type="EMBL" id="QKM69517.1"/>
    </source>
</evidence>
<evidence type="ECO:0000259" key="1">
    <source>
        <dbReference type="Pfam" id="PF13225"/>
    </source>
</evidence>
<dbReference type="AlphaFoldDB" id="I2MZC4"/>
<keyword evidence="3" id="KW-1185">Reference proteome</keyword>
<dbReference type="PANTHER" id="PTHR33591:SF4">
    <property type="entry name" value="OS08G0114100 PROTEIN"/>
    <property type="match status" value="1"/>
</dbReference>
<sequence>MFDSLLLKKFNRIRARNLGYESPLTGWDAFVDSSEYEERTFRDGEELNKVVEASYVDFMGGPRTVAAMGRFARRFPRTGTRILSLLTPHLFRWLVGPMERTGPDRMRITNCTFLTSTSPGMCHRLCKVPTEKYFTEKVFIPLTLVPDVKAATCEVTFTPYTPPERRAPEA</sequence>
<dbReference type="InterPro" id="IPR025114">
    <property type="entry name" value="D27-like_C"/>
</dbReference>
<dbReference type="Proteomes" id="UP000005940">
    <property type="component" value="Chromosome"/>
</dbReference>
<dbReference type="GO" id="GO:0005506">
    <property type="term" value="F:iron ion binding"/>
    <property type="evidence" value="ECO:0007669"/>
    <property type="project" value="InterPro"/>
</dbReference>
<dbReference type="RefSeq" id="WP_006348913.1">
    <property type="nucleotide sequence ID" value="NZ_CP029159.1"/>
</dbReference>
<gene>
    <name evidence="2" type="ORF">STSU_022435</name>
</gene>
<reference evidence="2 3" key="1">
    <citation type="journal article" date="2012" name="J. Bacteriol.">
        <title>Draft genome of Streptomyces tsukubaensis NRRL 18488, the producer of the clinically important immunosuppressant tacrolimus (FK506).</title>
        <authorList>
            <person name="Barreiro C."/>
            <person name="Prieto C."/>
            <person name="Sola-Landa A."/>
            <person name="Solera E."/>
            <person name="Martinez-Castro M."/>
            <person name="Perez-Redondo R."/>
            <person name="Garcia-Estrada C."/>
            <person name="Aparicio J.F."/>
            <person name="Fernandez-Martinez L.T."/>
            <person name="Santos-Aberturas J."/>
            <person name="Salehi-Najafabadi Z."/>
            <person name="Rodriguez-Garcia A."/>
            <person name="Tauch A."/>
            <person name="Martin J.F."/>
        </authorList>
    </citation>
    <scope>NUCLEOTIDE SEQUENCE [LARGE SCALE GENOMIC DNA]</scope>
    <source>
        <strain evidence="3">DSM 42081 / NBRC 108919 / NRRL 18488 / 9993</strain>
    </source>
</reference>
<proteinExistence type="predicted"/>